<feature type="domain" description="BHLH" evidence="3">
    <location>
        <begin position="382"/>
        <end position="434"/>
    </location>
</feature>
<evidence type="ECO:0000313" key="4">
    <source>
        <dbReference type="Proteomes" id="UP001190640"/>
    </source>
</evidence>
<gene>
    <name evidence="5" type="primary">MYCN</name>
</gene>
<dbReference type="PRINTS" id="PR00044">
    <property type="entry name" value="LEUZIPPRMYC"/>
</dbReference>
<dbReference type="Gene3D" id="4.10.280.10">
    <property type="entry name" value="Helix-loop-helix DNA-binding domain"/>
    <property type="match status" value="1"/>
</dbReference>
<dbReference type="CDD" id="cd11456">
    <property type="entry name" value="bHLHzip_N-Myc_like"/>
    <property type="match status" value="1"/>
</dbReference>
<sequence length="465" mass="50258">MPGMVSKNPDLEFDSLQPCFYPDEDDFYLCGPDSAPPGEDIWKKFELLPTPPLSPSPAGLQESPPGGAPLSWGGATLGGFRTSDSLDWASELLLLPPEADLWGSSDGGDSFEMGLGESSNLNAIIIQDCMWSGFSAREKLERAVHEKLHSKGGTAAVPATAGSAIAAATSNASTGNDSGPQGELNNSVSECVDPAVVFPFPINKREPAAAPASAAGGVAGIRVNVTSNGGAAQGTMGPTSRSGRHPSAASDSRANSSSGDDTLSDSDEDEEEEDEEEEIDVVTVEKRRSSSNKPVTTLTITVRPKNVSPLASMRTQPNEVILKRCAPIHQQHNYAAPSPYMESEDAPPQKKLKSEAPRPVKPMTQPKPKSSSPRNSDSEDSERRRNHNILERQRRNDLRSSFLMLRDHVPELVKNEKAAKVVILKKATEYVHSLQAEEHKLLLEKEKLQVRQQQLIKKLEHMQTC</sequence>
<dbReference type="PROSITE" id="PS50888">
    <property type="entry name" value="BHLH"/>
    <property type="match status" value="1"/>
</dbReference>
<dbReference type="InterPro" id="IPR011598">
    <property type="entry name" value="bHLH_dom"/>
</dbReference>
<dbReference type="Pfam" id="PF00010">
    <property type="entry name" value="HLH"/>
    <property type="match status" value="1"/>
</dbReference>
<dbReference type="InterPro" id="IPR050433">
    <property type="entry name" value="Myc_transcription_factors"/>
</dbReference>
<feature type="compositionally biased region" description="Acidic residues" evidence="2">
    <location>
        <begin position="262"/>
        <end position="280"/>
    </location>
</feature>
<dbReference type="InterPro" id="IPR036638">
    <property type="entry name" value="HLH_DNA-bd_sf"/>
</dbReference>
<dbReference type="Pfam" id="PF01056">
    <property type="entry name" value="Myc_N"/>
    <property type="match status" value="1"/>
</dbReference>
<proteinExistence type="predicted"/>
<feature type="compositionally biased region" description="Low complexity" evidence="2">
    <location>
        <begin position="247"/>
        <end position="261"/>
    </location>
</feature>
<organism evidence="4 5">
    <name type="scientific">Eublepharis macularius</name>
    <name type="common">Leopard gecko</name>
    <name type="synonym">Cyrtodactylus macularius</name>
    <dbReference type="NCBI Taxonomy" id="481883"/>
    <lineage>
        <taxon>Eukaryota</taxon>
        <taxon>Metazoa</taxon>
        <taxon>Chordata</taxon>
        <taxon>Craniata</taxon>
        <taxon>Vertebrata</taxon>
        <taxon>Euteleostomi</taxon>
        <taxon>Lepidosauria</taxon>
        <taxon>Squamata</taxon>
        <taxon>Bifurcata</taxon>
        <taxon>Gekkota</taxon>
        <taxon>Eublepharidae</taxon>
        <taxon>Eublepharinae</taxon>
        <taxon>Eublepharis</taxon>
    </lineage>
</organism>
<dbReference type="InterPro" id="IPR002418">
    <property type="entry name" value="Tscrpt_reg_Myc"/>
</dbReference>
<feature type="compositionally biased region" description="Polar residues" evidence="2">
    <location>
        <begin position="291"/>
        <end position="300"/>
    </location>
</feature>
<dbReference type="PIRSF" id="PIRSF001705">
    <property type="entry name" value="Myc_protein"/>
    <property type="match status" value="1"/>
</dbReference>
<protein>
    <submittedName>
        <fullName evidence="5">N-myc proto-oncogene protein</fullName>
    </submittedName>
</protein>
<feature type="region of interest" description="Disordered" evidence="2">
    <location>
        <begin position="229"/>
        <end position="300"/>
    </location>
</feature>
<dbReference type="PANTHER" id="PTHR45851">
    <property type="entry name" value="MYC PROTO-ONCOGENE"/>
    <property type="match status" value="1"/>
</dbReference>
<dbReference type="FunFam" id="4.10.280.10:FF:000019">
    <property type="entry name" value="Myc proto-oncogene protein"/>
    <property type="match status" value="1"/>
</dbReference>
<feature type="compositionally biased region" description="Polar residues" evidence="2">
    <location>
        <begin position="229"/>
        <end position="241"/>
    </location>
</feature>
<accession>A0AA97JS25</accession>
<dbReference type="Proteomes" id="UP001190640">
    <property type="component" value="Chromosome 1"/>
</dbReference>
<dbReference type="KEGG" id="emc:129334840"/>
<dbReference type="GeneID" id="129334840"/>
<evidence type="ECO:0000259" key="3">
    <source>
        <dbReference type="PROSITE" id="PS50888"/>
    </source>
</evidence>
<dbReference type="SMART" id="SM00353">
    <property type="entry name" value="HLH"/>
    <property type="match status" value="1"/>
</dbReference>
<name>A0AA97JS25_EUBMA</name>
<keyword evidence="4" id="KW-1185">Reference proteome</keyword>
<dbReference type="GO" id="GO:0003700">
    <property type="term" value="F:DNA-binding transcription factor activity"/>
    <property type="evidence" value="ECO:0007669"/>
    <property type="project" value="InterPro"/>
</dbReference>
<dbReference type="SUPFAM" id="SSF47459">
    <property type="entry name" value="HLH, helix-loop-helix DNA-binding domain"/>
    <property type="match status" value="1"/>
</dbReference>
<evidence type="ECO:0000313" key="5">
    <source>
        <dbReference type="RefSeq" id="XP_054843165.1"/>
    </source>
</evidence>
<evidence type="ECO:0000256" key="1">
    <source>
        <dbReference type="ARBA" id="ARBA00023125"/>
    </source>
</evidence>
<evidence type="ECO:0000256" key="2">
    <source>
        <dbReference type="SAM" id="MobiDB-lite"/>
    </source>
</evidence>
<feature type="region of interest" description="Disordered" evidence="2">
    <location>
        <begin position="335"/>
        <end position="393"/>
    </location>
</feature>
<feature type="region of interest" description="Disordered" evidence="2">
    <location>
        <begin position="52"/>
        <end position="74"/>
    </location>
</feature>
<dbReference type="RefSeq" id="XP_054843165.1">
    <property type="nucleotide sequence ID" value="XM_054987190.1"/>
</dbReference>
<dbReference type="AlphaFoldDB" id="A0AA97JS25"/>
<dbReference type="GO" id="GO:0046983">
    <property type="term" value="F:protein dimerization activity"/>
    <property type="evidence" value="ECO:0007669"/>
    <property type="project" value="InterPro"/>
</dbReference>
<keyword evidence="1" id="KW-0238">DNA-binding</keyword>
<reference evidence="5" key="1">
    <citation type="submission" date="2025-08" db="UniProtKB">
        <authorList>
            <consortium name="RefSeq"/>
        </authorList>
    </citation>
    <scope>IDENTIFICATION</scope>
    <source>
        <tissue evidence="5">Blood</tissue>
    </source>
</reference>
<dbReference type="CTD" id="4613"/>
<dbReference type="InterPro" id="IPR012682">
    <property type="entry name" value="Tscrpt_reg_Myc_N"/>
</dbReference>
<dbReference type="GO" id="GO:0003677">
    <property type="term" value="F:DNA binding"/>
    <property type="evidence" value="ECO:0007669"/>
    <property type="project" value="UniProtKB-KW"/>
</dbReference>